<dbReference type="PRINTS" id="PR00146">
    <property type="entry name" value="DHPICSNTHASE"/>
</dbReference>
<dbReference type="CDD" id="cd00408">
    <property type="entry name" value="DHDPS-like"/>
    <property type="match status" value="1"/>
</dbReference>
<dbReference type="RefSeq" id="WP_197719939.1">
    <property type="nucleotide sequence ID" value="NZ_AP018920.1"/>
</dbReference>
<dbReference type="EMBL" id="MIGB01000020">
    <property type="protein sequence ID" value="OSY38891.1"/>
    <property type="molecule type" value="Genomic_DNA"/>
</dbReference>
<name>A0A1Y2MUQ0_PSEAH</name>
<evidence type="ECO:0000256" key="2">
    <source>
        <dbReference type="ARBA" id="ARBA00023239"/>
    </source>
</evidence>
<evidence type="ECO:0000256" key="3">
    <source>
        <dbReference type="PIRNR" id="PIRNR001365"/>
    </source>
</evidence>
<dbReference type="PANTHER" id="PTHR12128">
    <property type="entry name" value="DIHYDRODIPICOLINATE SYNTHASE"/>
    <property type="match status" value="1"/>
</dbReference>
<evidence type="ECO:0000256" key="4">
    <source>
        <dbReference type="PIRSR" id="PIRSR001365-1"/>
    </source>
</evidence>
<comment type="caution">
    <text evidence="6">The sequence shown here is derived from an EMBL/GenBank/DDBJ whole genome shotgun (WGS) entry which is preliminary data.</text>
</comment>
<dbReference type="Pfam" id="PF00701">
    <property type="entry name" value="DHDPS"/>
    <property type="match status" value="1"/>
</dbReference>
<dbReference type="InterPro" id="IPR002220">
    <property type="entry name" value="DapA-like"/>
</dbReference>
<keyword evidence="2 3" id="KW-0456">Lyase</keyword>
<dbReference type="SUPFAM" id="SSF51569">
    <property type="entry name" value="Aldolase"/>
    <property type="match status" value="1"/>
</dbReference>
<evidence type="ECO:0000256" key="5">
    <source>
        <dbReference type="PIRSR" id="PIRSR001365-2"/>
    </source>
</evidence>
<comment type="similarity">
    <text evidence="1 3">Belongs to the DapA family.</text>
</comment>
<dbReference type="PIRSF" id="PIRSF001365">
    <property type="entry name" value="DHDPS"/>
    <property type="match status" value="1"/>
</dbReference>
<dbReference type="Proteomes" id="UP000194360">
    <property type="component" value="Unassembled WGS sequence"/>
</dbReference>
<feature type="active site" description="Proton donor/acceptor" evidence="4">
    <location>
        <position position="141"/>
    </location>
</feature>
<dbReference type="Gene3D" id="3.20.20.70">
    <property type="entry name" value="Aldolase class I"/>
    <property type="match status" value="1"/>
</dbReference>
<dbReference type="GO" id="GO:0008840">
    <property type="term" value="F:4-hydroxy-tetrahydrodipicolinate synthase activity"/>
    <property type="evidence" value="ECO:0007669"/>
    <property type="project" value="UniProtKB-EC"/>
</dbReference>
<evidence type="ECO:0000313" key="6">
    <source>
        <dbReference type="EMBL" id="OSY38891.1"/>
    </source>
</evidence>
<dbReference type="AlphaFoldDB" id="A0A1Y2MUQ0"/>
<organism evidence="6 7">
    <name type="scientific">Pseudonocardia autotrophica</name>
    <name type="common">Amycolata autotrophica</name>
    <name type="synonym">Nocardia autotrophica</name>
    <dbReference type="NCBI Taxonomy" id="2074"/>
    <lineage>
        <taxon>Bacteria</taxon>
        <taxon>Bacillati</taxon>
        <taxon>Actinomycetota</taxon>
        <taxon>Actinomycetes</taxon>
        <taxon>Pseudonocardiales</taxon>
        <taxon>Pseudonocardiaceae</taxon>
        <taxon>Pseudonocardia</taxon>
    </lineage>
</organism>
<evidence type="ECO:0000313" key="7">
    <source>
        <dbReference type="Proteomes" id="UP000194360"/>
    </source>
</evidence>
<dbReference type="PANTHER" id="PTHR12128:SF66">
    <property type="entry name" value="4-HYDROXY-2-OXOGLUTARATE ALDOLASE, MITOCHONDRIAL"/>
    <property type="match status" value="1"/>
</dbReference>
<evidence type="ECO:0000256" key="1">
    <source>
        <dbReference type="ARBA" id="ARBA00007592"/>
    </source>
</evidence>
<gene>
    <name evidence="6" type="primary">dapA_3</name>
    <name evidence="6" type="ORF">BG845_03763</name>
</gene>
<keyword evidence="7" id="KW-1185">Reference proteome</keyword>
<dbReference type="InterPro" id="IPR013785">
    <property type="entry name" value="Aldolase_TIM"/>
</dbReference>
<reference evidence="6 7" key="1">
    <citation type="submission" date="2016-09" db="EMBL/GenBank/DDBJ databases">
        <title>Pseudonocardia autotrophica DSM535, a candidate organism with high potential of specific P450 cytochromes.</title>
        <authorList>
            <person name="Grumaz C."/>
            <person name="Vainshtein Y."/>
            <person name="Kirstahler P."/>
            <person name="Sohn K."/>
        </authorList>
    </citation>
    <scope>NUCLEOTIDE SEQUENCE [LARGE SCALE GENOMIC DNA]</scope>
    <source>
        <strain evidence="6 7">DSM 535</strain>
    </source>
</reference>
<dbReference type="SMART" id="SM01130">
    <property type="entry name" value="DHDPS"/>
    <property type="match status" value="1"/>
</dbReference>
<accession>A0A1Y2MUQ0</accession>
<feature type="binding site" evidence="5">
    <location>
        <position position="52"/>
    </location>
    <ligand>
        <name>pyruvate</name>
        <dbReference type="ChEBI" id="CHEBI:15361"/>
    </ligand>
</feature>
<dbReference type="EC" id="4.3.3.7" evidence="6"/>
<proteinExistence type="inferred from homology"/>
<feature type="active site" description="Schiff-base intermediate with substrate" evidence="4">
    <location>
        <position position="167"/>
    </location>
</feature>
<sequence>MSSTPDPRFTGIIATVVTPFDADGEIVEEKLRAEVRYLLSANISGICACGTTGEGYTLSAEESARVCAIVVDEVAGRVPVVGGIIQNSTHAVVRYGKALKEAGVDALQVTPIHYLWSPSTDSTIDYYTEIGEATGLPVIIYNVVPWALIEPAVVSRLADLPHVVGIKQSGGDMHKLADLIELVSDRISVLAAVDDLHLPAFVLGAQGALAAIPTVTPFLSTALWDAVQAGDLTLGKKLHAQILPIWRAIDGPNQPATIKEALRLQGRDGGHHRRPVDPVSPEVSAKLAAALDAAGLLAPGVEPVTA</sequence>
<protein>
    <submittedName>
        <fullName evidence="6">4-hydroxy-tetrahydrodipicolinate synthase</fullName>
        <ecNumber evidence="6">4.3.3.7</ecNumber>
    </submittedName>
</protein>
<dbReference type="STRING" id="2074.BG845_03763"/>